<feature type="transmembrane region" description="Helical" evidence="5">
    <location>
        <begin position="32"/>
        <end position="49"/>
    </location>
</feature>
<dbReference type="Proteomes" id="UP000093173">
    <property type="component" value="Unassembled WGS sequence"/>
</dbReference>
<feature type="transmembrane region" description="Helical" evidence="5">
    <location>
        <begin position="215"/>
        <end position="237"/>
    </location>
</feature>
<keyword evidence="4 5" id="KW-0472">Membrane</keyword>
<dbReference type="PANTHER" id="PTHR10361:SF28">
    <property type="entry name" value="P3 PROTEIN-RELATED"/>
    <property type="match status" value="1"/>
</dbReference>
<evidence type="ECO:0000256" key="2">
    <source>
        <dbReference type="ARBA" id="ARBA00022692"/>
    </source>
</evidence>
<feature type="transmembrane region" description="Helical" evidence="5">
    <location>
        <begin position="61"/>
        <end position="86"/>
    </location>
</feature>
<feature type="transmembrane region" description="Helical" evidence="5">
    <location>
        <begin position="92"/>
        <end position="115"/>
    </location>
</feature>
<protein>
    <submittedName>
        <fullName evidence="6">Bile acid:sodium symporter</fullName>
    </submittedName>
</protein>
<dbReference type="AlphaFoldDB" id="A0A1B9QUV4"/>
<keyword evidence="2 5" id="KW-0812">Transmembrane</keyword>
<dbReference type="GO" id="GO:0016020">
    <property type="term" value="C:membrane"/>
    <property type="evidence" value="ECO:0007669"/>
    <property type="project" value="UniProtKB-SubCell"/>
</dbReference>
<dbReference type="InterPro" id="IPR038770">
    <property type="entry name" value="Na+/solute_symporter_sf"/>
</dbReference>
<evidence type="ECO:0000313" key="7">
    <source>
        <dbReference type="Proteomes" id="UP000093173"/>
    </source>
</evidence>
<comment type="subcellular location">
    <subcellularLocation>
        <location evidence="1">Membrane</location>
        <topology evidence="1">Multi-pass membrane protein</topology>
    </subcellularLocation>
</comment>
<accession>A0A1B9QUV4</accession>
<dbReference type="EMBL" id="MAJZ01000932">
    <property type="protein sequence ID" value="OCH71868.1"/>
    <property type="molecule type" value="Genomic_DNA"/>
</dbReference>
<comment type="caution">
    <text evidence="6">The sequence shown here is derived from an EMBL/GenBank/DDBJ whole genome shotgun (WGS) entry which is preliminary data.</text>
</comment>
<keyword evidence="7" id="KW-1185">Reference proteome</keyword>
<name>A0A1B9QUV4_9VIBR</name>
<feature type="transmembrane region" description="Helical" evidence="5">
    <location>
        <begin position="127"/>
        <end position="145"/>
    </location>
</feature>
<sequence length="315" mass="33087">MIRMVTQLFPLWALLLSFIAYSTSDAFVGLKGYIVPLLTIIMLTMGLTLKPSDFAGVLSKLPVVGVGLILQFSVMPIAALLISIAMGFDTELTVGMVLVGSVAGGTASNVMCYLARGDVALSISMTALSTLVGVVATPFLVQLLVGQTVDVPVTSMLVSLLKIVLAPVIIGVILNVLLQSTIKKVEPVLPVISMVAIVVIIAIVVALNAERLATIGPLVALAVILHNSLGLVFGFYVPKLLGFDEKTCRTVALEVGLQNSGLATALAMKYFTPASAVAGTIFSIWHNLSGSVVAALWARKVKQAEEEQSKPVLES</sequence>
<dbReference type="RefSeq" id="WP_065577406.1">
    <property type="nucleotide sequence ID" value="NZ_JBNGCH010000932.1"/>
</dbReference>
<gene>
    <name evidence="6" type="ORF">A6E14_15855</name>
</gene>
<feature type="transmembrane region" description="Helical" evidence="5">
    <location>
        <begin position="157"/>
        <end position="177"/>
    </location>
</feature>
<dbReference type="PANTHER" id="PTHR10361">
    <property type="entry name" value="SODIUM-BILE ACID COTRANSPORTER"/>
    <property type="match status" value="1"/>
</dbReference>
<reference evidence="7" key="1">
    <citation type="submission" date="2016-06" db="EMBL/GenBank/DDBJ databases">
        <authorList>
            <person name="Hehemann J.-H."/>
            <person name="Arevalo P."/>
            <person name="Datta M.S."/>
            <person name="Polz M.F."/>
        </authorList>
    </citation>
    <scope>NUCLEOTIDE SEQUENCE [LARGE SCALE GENOMIC DNA]</scope>
    <source>
        <strain evidence="7">9CSC122</strain>
    </source>
</reference>
<keyword evidence="3 5" id="KW-1133">Transmembrane helix</keyword>
<proteinExistence type="predicted"/>
<organism evidence="6 7">
    <name type="scientific">Vibrio genomosp. F10</name>
    <dbReference type="NCBI Taxonomy" id="723171"/>
    <lineage>
        <taxon>Bacteria</taxon>
        <taxon>Pseudomonadati</taxon>
        <taxon>Pseudomonadota</taxon>
        <taxon>Gammaproteobacteria</taxon>
        <taxon>Vibrionales</taxon>
        <taxon>Vibrionaceae</taxon>
        <taxon>Vibrio</taxon>
    </lineage>
</organism>
<evidence type="ECO:0000313" key="6">
    <source>
        <dbReference type="EMBL" id="OCH71868.1"/>
    </source>
</evidence>
<evidence type="ECO:0000256" key="4">
    <source>
        <dbReference type="ARBA" id="ARBA00023136"/>
    </source>
</evidence>
<dbReference type="Gene3D" id="1.20.1530.20">
    <property type="match status" value="1"/>
</dbReference>
<evidence type="ECO:0000256" key="3">
    <source>
        <dbReference type="ARBA" id="ARBA00022989"/>
    </source>
</evidence>
<evidence type="ECO:0000256" key="1">
    <source>
        <dbReference type="ARBA" id="ARBA00004141"/>
    </source>
</evidence>
<evidence type="ECO:0000256" key="5">
    <source>
        <dbReference type="SAM" id="Phobius"/>
    </source>
</evidence>
<dbReference type="Pfam" id="PF01758">
    <property type="entry name" value="SBF"/>
    <property type="match status" value="1"/>
</dbReference>
<dbReference type="InterPro" id="IPR002657">
    <property type="entry name" value="BilAc:Na_symport/Acr3"/>
</dbReference>
<dbReference type="InterPro" id="IPR004710">
    <property type="entry name" value="Bilac:Na_transpt"/>
</dbReference>
<feature type="transmembrane region" description="Helical" evidence="5">
    <location>
        <begin position="189"/>
        <end position="209"/>
    </location>
</feature>